<dbReference type="Proteomes" id="UP001364156">
    <property type="component" value="Chromosome"/>
</dbReference>
<feature type="chain" id="PRO_5047117718" description="Ferrochelatase" evidence="2">
    <location>
        <begin position="20"/>
        <end position="62"/>
    </location>
</feature>
<proteinExistence type="predicted"/>
<evidence type="ECO:0000313" key="4">
    <source>
        <dbReference type="Proteomes" id="UP001364156"/>
    </source>
</evidence>
<keyword evidence="4" id="KW-1185">Reference proteome</keyword>
<evidence type="ECO:0000256" key="1">
    <source>
        <dbReference type="SAM" id="Phobius"/>
    </source>
</evidence>
<organism evidence="3 4">
    <name type="scientific">Roseovarius phycicola</name>
    <dbReference type="NCBI Taxonomy" id="3080976"/>
    <lineage>
        <taxon>Bacteria</taxon>
        <taxon>Pseudomonadati</taxon>
        <taxon>Pseudomonadota</taxon>
        <taxon>Alphaproteobacteria</taxon>
        <taxon>Rhodobacterales</taxon>
        <taxon>Roseobacteraceae</taxon>
        <taxon>Roseovarius</taxon>
    </lineage>
</organism>
<sequence length="62" mass="6077">MKKLVLAAAFTAAATAGFAGNIEEPVIEAPVIVEETAASSSAAGVWVPLVLLAVVAAVIAAD</sequence>
<feature type="transmembrane region" description="Helical" evidence="1">
    <location>
        <begin position="43"/>
        <end position="61"/>
    </location>
</feature>
<name>A0ABZ2HFD9_9RHOB</name>
<accession>A0ABZ2HFD9</accession>
<keyword evidence="1" id="KW-0472">Membrane</keyword>
<feature type="signal peptide" evidence="2">
    <location>
        <begin position="1"/>
        <end position="19"/>
    </location>
</feature>
<keyword evidence="1" id="KW-1133">Transmembrane helix</keyword>
<dbReference type="EMBL" id="CP146069">
    <property type="protein sequence ID" value="WWR46736.1"/>
    <property type="molecule type" value="Genomic_DNA"/>
</dbReference>
<evidence type="ECO:0000313" key="3">
    <source>
        <dbReference type="EMBL" id="WWR46736.1"/>
    </source>
</evidence>
<keyword evidence="1" id="KW-0812">Transmembrane</keyword>
<dbReference type="RefSeq" id="WP_338549582.1">
    <property type="nucleotide sequence ID" value="NZ_CP146069.1"/>
</dbReference>
<keyword evidence="2" id="KW-0732">Signal</keyword>
<evidence type="ECO:0000256" key="2">
    <source>
        <dbReference type="SAM" id="SignalP"/>
    </source>
</evidence>
<evidence type="ECO:0008006" key="5">
    <source>
        <dbReference type="Google" id="ProtNLM"/>
    </source>
</evidence>
<reference evidence="3 4" key="1">
    <citation type="submission" date="2023-10" db="EMBL/GenBank/DDBJ databases">
        <title>Roseovarius strain S88 nov., isolated from a marine algae.</title>
        <authorList>
            <person name="Lee M.W."/>
            <person name="Lee J.K."/>
            <person name="Kim J.M."/>
            <person name="Choi D.G."/>
            <person name="Baek J.H."/>
            <person name="Bayburt H."/>
            <person name="Jung J.J."/>
            <person name="Han D.M."/>
            <person name="Jeon C.O."/>
        </authorList>
    </citation>
    <scope>NUCLEOTIDE SEQUENCE [LARGE SCALE GENOMIC DNA]</scope>
    <source>
        <strain evidence="3 4">S88</strain>
    </source>
</reference>
<gene>
    <name evidence="3" type="ORF">RZ517_00700</name>
</gene>
<protein>
    <recommendedName>
        <fullName evidence="5">Ferrochelatase</fullName>
    </recommendedName>
</protein>